<organism evidence="1">
    <name type="scientific">uncultured Desulfobacterium sp</name>
    <dbReference type="NCBI Taxonomy" id="201089"/>
    <lineage>
        <taxon>Bacteria</taxon>
        <taxon>Pseudomonadati</taxon>
        <taxon>Thermodesulfobacteriota</taxon>
        <taxon>Desulfobacteria</taxon>
        <taxon>Desulfobacterales</taxon>
        <taxon>Desulfobacteriaceae</taxon>
        <taxon>Desulfobacterium</taxon>
        <taxon>environmental samples</taxon>
    </lineage>
</organism>
<proteinExistence type="predicted"/>
<sequence length="307" mass="32816">MAGASFDDLGELEGLNFGITVSTEKLKSTRNAARATILEVESERDANISFGLREMSENNLKMALLGNAINTLNQSASYVYQDEVGASADVALADDLFIDLGHLNVKSTKLTGTITGTLTVGSTVTGDTSAATGKIAFVGSGFIEVVNVVGTFQVGEQVEQTADTIYITPTGIETLEDIVVTNAAGTARRAQGTAYNLDLDYGYIRKISGGGIIDTDVISYDYEAVNKKYIWGMSAGSVEKKLIFVSDKDDLGTRQRWTFHRVKIALNGDFPLIGDGAAVLQVTGTVLKDTTQASGQEYYKVEMMPQA</sequence>
<dbReference type="EMBL" id="OJIN01000046">
    <property type="protein sequence ID" value="SPD72566.1"/>
    <property type="molecule type" value="Genomic_DNA"/>
</dbReference>
<dbReference type="AlphaFoldDB" id="A0A445MSY0"/>
<accession>A0A445MSY0</accession>
<gene>
    <name evidence="1" type="ORF">PITCH_A140046</name>
</gene>
<name>A0A445MSY0_9BACT</name>
<evidence type="ECO:0000313" key="1">
    <source>
        <dbReference type="EMBL" id="SPD72566.1"/>
    </source>
</evidence>
<reference evidence="1" key="1">
    <citation type="submission" date="2018-01" db="EMBL/GenBank/DDBJ databases">
        <authorList>
            <person name="Regsiter A."/>
            <person name="William W."/>
        </authorList>
    </citation>
    <scope>NUCLEOTIDE SEQUENCE</scope>
    <source>
        <strain evidence="1">TRIP AH-1</strain>
    </source>
</reference>
<protein>
    <submittedName>
        <fullName evidence="1">Uncharacterized protein</fullName>
    </submittedName>
</protein>